<evidence type="ECO:0000256" key="7">
    <source>
        <dbReference type="SAM" id="Phobius"/>
    </source>
</evidence>
<reference evidence="8" key="1">
    <citation type="journal article" date="2020" name="Stud. Mycol.">
        <title>101 Dothideomycetes genomes: a test case for predicting lifestyles and emergence of pathogens.</title>
        <authorList>
            <person name="Haridas S."/>
            <person name="Albert R."/>
            <person name="Binder M."/>
            <person name="Bloem J."/>
            <person name="Labutti K."/>
            <person name="Salamov A."/>
            <person name="Andreopoulos B."/>
            <person name="Baker S."/>
            <person name="Barry K."/>
            <person name="Bills G."/>
            <person name="Bluhm B."/>
            <person name="Cannon C."/>
            <person name="Castanera R."/>
            <person name="Culley D."/>
            <person name="Daum C."/>
            <person name="Ezra D."/>
            <person name="Gonzalez J."/>
            <person name="Henrissat B."/>
            <person name="Kuo A."/>
            <person name="Liang C."/>
            <person name="Lipzen A."/>
            <person name="Lutzoni F."/>
            <person name="Magnuson J."/>
            <person name="Mondo S."/>
            <person name="Nolan M."/>
            <person name="Ohm R."/>
            <person name="Pangilinan J."/>
            <person name="Park H.-J."/>
            <person name="Ramirez L."/>
            <person name="Alfaro M."/>
            <person name="Sun H."/>
            <person name="Tritt A."/>
            <person name="Yoshinaga Y."/>
            <person name="Zwiers L.-H."/>
            <person name="Turgeon B."/>
            <person name="Goodwin S."/>
            <person name="Spatafora J."/>
            <person name="Crous P."/>
            <person name="Grigoriev I."/>
        </authorList>
    </citation>
    <scope>NUCLEOTIDE SEQUENCE</scope>
    <source>
        <strain evidence="8">CBS 113389</strain>
    </source>
</reference>
<keyword evidence="4 7" id="KW-1133">Transmembrane helix</keyword>
<protein>
    <recommendedName>
        <fullName evidence="10">Stress response RCI peptide</fullName>
    </recommendedName>
</protein>
<feature type="transmembrane region" description="Helical" evidence="7">
    <location>
        <begin position="6"/>
        <end position="22"/>
    </location>
</feature>
<evidence type="ECO:0000256" key="4">
    <source>
        <dbReference type="ARBA" id="ARBA00022989"/>
    </source>
</evidence>
<comment type="subcellular location">
    <subcellularLocation>
        <location evidence="1">Membrane</location>
    </subcellularLocation>
</comment>
<dbReference type="OrthoDB" id="2802411at2759"/>
<feature type="transmembrane region" description="Helical" evidence="7">
    <location>
        <begin position="34"/>
        <end position="53"/>
    </location>
</feature>
<evidence type="ECO:0000256" key="3">
    <source>
        <dbReference type="ARBA" id="ARBA00022692"/>
    </source>
</evidence>
<evidence type="ECO:0000256" key="1">
    <source>
        <dbReference type="ARBA" id="ARBA00004370"/>
    </source>
</evidence>
<dbReference type="Proteomes" id="UP000799767">
    <property type="component" value="Unassembled WGS sequence"/>
</dbReference>
<gene>
    <name evidence="8" type="ORF">BDY17DRAFT_320620</name>
</gene>
<evidence type="ECO:0000256" key="6">
    <source>
        <dbReference type="SAM" id="MobiDB-lite"/>
    </source>
</evidence>
<dbReference type="PANTHER" id="PTHR21659">
    <property type="entry name" value="HYDROPHOBIC PROTEIN RCI2 LOW TEMPERATURE AND SALT RESPONSIVE PROTEIN LTI6 -RELATED"/>
    <property type="match status" value="1"/>
</dbReference>
<sequence length="136" mass="14544">MCGSDIFLGLIAILFPPIAVWVKRGICGADSIINILLCVLGFLPGLIHAWYIIAVTPDPTYVQLPQDAEQGRVTYYYVQTGPHYGTTAQPGQQGYGTTQSAAPNASGSTQPAQAASREEVPPTYQQAVGDHKVQKP</sequence>
<evidence type="ECO:0000313" key="9">
    <source>
        <dbReference type="Proteomes" id="UP000799767"/>
    </source>
</evidence>
<dbReference type="PROSITE" id="PS01309">
    <property type="entry name" value="UPF0057"/>
    <property type="match status" value="1"/>
</dbReference>
<accession>A0A6A6Q7U1</accession>
<keyword evidence="5 7" id="KW-0472">Membrane</keyword>
<comment type="similarity">
    <text evidence="2">Belongs to the UPF0057 (PMP3) family.</text>
</comment>
<name>A0A6A6Q7U1_9PEZI</name>
<evidence type="ECO:0000313" key="8">
    <source>
        <dbReference type="EMBL" id="KAF2488119.1"/>
    </source>
</evidence>
<feature type="compositionally biased region" description="Polar residues" evidence="6">
    <location>
        <begin position="87"/>
        <end position="113"/>
    </location>
</feature>
<dbReference type="EMBL" id="MU001631">
    <property type="protein sequence ID" value="KAF2488119.1"/>
    <property type="molecule type" value="Genomic_DNA"/>
</dbReference>
<dbReference type="RefSeq" id="XP_033594688.1">
    <property type="nucleotide sequence ID" value="XM_033736485.1"/>
</dbReference>
<keyword evidence="3 7" id="KW-0812">Transmembrane</keyword>
<proteinExistence type="inferred from homology"/>
<evidence type="ECO:0000256" key="5">
    <source>
        <dbReference type="ARBA" id="ARBA00023136"/>
    </source>
</evidence>
<dbReference type="GeneID" id="54477487"/>
<evidence type="ECO:0000256" key="2">
    <source>
        <dbReference type="ARBA" id="ARBA00009530"/>
    </source>
</evidence>
<dbReference type="PANTHER" id="PTHR21659:SF57">
    <property type="entry name" value="PLASMA MEMBRANE PROTEOLIPID 31"/>
    <property type="match status" value="1"/>
</dbReference>
<feature type="region of interest" description="Disordered" evidence="6">
    <location>
        <begin position="87"/>
        <end position="136"/>
    </location>
</feature>
<dbReference type="InterPro" id="IPR000612">
    <property type="entry name" value="PMP3"/>
</dbReference>
<dbReference type="GO" id="GO:0016020">
    <property type="term" value="C:membrane"/>
    <property type="evidence" value="ECO:0007669"/>
    <property type="project" value="UniProtKB-SubCell"/>
</dbReference>
<dbReference type="Pfam" id="PF01679">
    <property type="entry name" value="Pmp3"/>
    <property type="match status" value="1"/>
</dbReference>
<organism evidence="8 9">
    <name type="scientific">Neohortaea acidophila</name>
    <dbReference type="NCBI Taxonomy" id="245834"/>
    <lineage>
        <taxon>Eukaryota</taxon>
        <taxon>Fungi</taxon>
        <taxon>Dikarya</taxon>
        <taxon>Ascomycota</taxon>
        <taxon>Pezizomycotina</taxon>
        <taxon>Dothideomycetes</taxon>
        <taxon>Dothideomycetidae</taxon>
        <taxon>Mycosphaerellales</taxon>
        <taxon>Teratosphaeriaceae</taxon>
        <taxon>Neohortaea</taxon>
    </lineage>
</organism>
<keyword evidence="9" id="KW-1185">Reference proteome</keyword>
<evidence type="ECO:0008006" key="10">
    <source>
        <dbReference type="Google" id="ProtNLM"/>
    </source>
</evidence>
<dbReference type="AlphaFoldDB" id="A0A6A6Q7U1"/>